<accession>B2BK96</accession>
<protein>
    <submittedName>
        <fullName evidence="2">Uncharacterized protein</fullName>
    </submittedName>
</protein>
<organism evidence="2">
    <name type="scientific">uncultured bacterium Bio2</name>
    <dbReference type="NCBI Taxonomy" id="460936"/>
    <lineage>
        <taxon>Bacteria</taxon>
        <taxon>environmental samples</taxon>
    </lineage>
</organism>
<feature type="region of interest" description="Disordered" evidence="1">
    <location>
        <begin position="56"/>
        <end position="88"/>
    </location>
</feature>
<name>B2BK96_9BACT</name>
<evidence type="ECO:0000313" key="2">
    <source>
        <dbReference type="EMBL" id="ABU51085.1"/>
    </source>
</evidence>
<proteinExistence type="predicted"/>
<dbReference type="AlphaFoldDB" id="B2BK96"/>
<reference evidence="2" key="1">
    <citation type="submission" date="2007-03" db="EMBL/GenBank/DDBJ databases">
        <title>Diverse metagenome-derived clones inhibiting biofilm formation in Pseudomonas aeruginosa and swarming in Escherichia coli.</title>
        <authorList>
            <person name="Schipper C."/>
            <person name="Steele H.L."/>
            <person name="Streit W.R."/>
        </authorList>
    </citation>
    <scope>NUCLEOTIDE SEQUENCE</scope>
</reference>
<dbReference type="EMBL" id="EF530727">
    <property type="protein sequence ID" value="ABU51085.1"/>
    <property type="molecule type" value="Genomic_DNA"/>
</dbReference>
<evidence type="ECO:0000256" key="1">
    <source>
        <dbReference type="SAM" id="MobiDB-lite"/>
    </source>
</evidence>
<feature type="compositionally biased region" description="Gly residues" evidence="1">
    <location>
        <begin position="65"/>
        <end position="84"/>
    </location>
</feature>
<sequence length="117" mass="12161">MVQRRHVRLLLDAEETVAHGQDVDGLGLLRQLHAEEVLIEFGGLLQVGHAHRDMVQGDGLEAGSRQGGGHGGGGDGQAGQGGGELAAAEDPALEIGEHLFDNGLHAVPLRCFCWAGA</sequence>